<accession>A0A5N6VEZ9</accession>
<evidence type="ECO:0000313" key="2">
    <source>
        <dbReference type="Proteomes" id="UP000325433"/>
    </source>
</evidence>
<evidence type="ECO:0008006" key="3">
    <source>
        <dbReference type="Google" id="ProtNLM"/>
    </source>
</evidence>
<dbReference type="InterPro" id="IPR036188">
    <property type="entry name" value="FAD/NAD-bd_sf"/>
</dbReference>
<protein>
    <recommendedName>
        <fullName evidence="3">FAD dependent oxidoreductase domain-containing protein</fullName>
    </recommendedName>
</protein>
<dbReference type="AlphaFoldDB" id="A0A5N6VEZ9"/>
<name>A0A5N6VEZ9_9EURO</name>
<gene>
    <name evidence="1" type="ORF">BDV41DRAFT_582832</name>
</gene>
<keyword evidence="2" id="KW-1185">Reference proteome</keyword>
<dbReference type="Gene3D" id="3.50.50.60">
    <property type="entry name" value="FAD/NAD(P)-binding domain"/>
    <property type="match status" value="1"/>
</dbReference>
<proteinExistence type="predicted"/>
<evidence type="ECO:0000313" key="1">
    <source>
        <dbReference type="EMBL" id="KAE8306972.1"/>
    </source>
</evidence>
<sequence>MGFYSDGDTKDVNFRVFPSPNAESLYIATAGSGHGFKSTPIIGTSQICLKVN</sequence>
<organism evidence="1 2">
    <name type="scientific">Aspergillus transmontanensis</name>
    <dbReference type="NCBI Taxonomy" id="1034304"/>
    <lineage>
        <taxon>Eukaryota</taxon>
        <taxon>Fungi</taxon>
        <taxon>Dikarya</taxon>
        <taxon>Ascomycota</taxon>
        <taxon>Pezizomycotina</taxon>
        <taxon>Eurotiomycetes</taxon>
        <taxon>Eurotiomycetidae</taxon>
        <taxon>Eurotiales</taxon>
        <taxon>Aspergillaceae</taxon>
        <taxon>Aspergillus</taxon>
        <taxon>Aspergillus subgen. Circumdati</taxon>
    </lineage>
</organism>
<dbReference type="Proteomes" id="UP000325433">
    <property type="component" value="Unassembled WGS sequence"/>
</dbReference>
<dbReference type="EMBL" id="ML738423">
    <property type="protein sequence ID" value="KAE8306972.1"/>
    <property type="molecule type" value="Genomic_DNA"/>
</dbReference>
<reference evidence="2" key="1">
    <citation type="submission" date="2019-04" db="EMBL/GenBank/DDBJ databases">
        <title>Friends and foes A comparative genomics studyof 23 Aspergillus species from section Flavi.</title>
        <authorList>
            <consortium name="DOE Joint Genome Institute"/>
            <person name="Kjaerbolling I."/>
            <person name="Vesth T."/>
            <person name="Frisvad J.C."/>
            <person name="Nybo J.L."/>
            <person name="Theobald S."/>
            <person name="Kildgaard S."/>
            <person name="Isbrandt T."/>
            <person name="Kuo A."/>
            <person name="Sato A."/>
            <person name="Lyhne E.K."/>
            <person name="Kogle M.E."/>
            <person name="Wiebenga A."/>
            <person name="Kun R.S."/>
            <person name="Lubbers R.J."/>
            <person name="Makela M.R."/>
            <person name="Barry K."/>
            <person name="Chovatia M."/>
            <person name="Clum A."/>
            <person name="Daum C."/>
            <person name="Haridas S."/>
            <person name="He G."/>
            <person name="LaButti K."/>
            <person name="Lipzen A."/>
            <person name="Mondo S."/>
            <person name="Riley R."/>
            <person name="Salamov A."/>
            <person name="Simmons B.A."/>
            <person name="Magnuson J.K."/>
            <person name="Henrissat B."/>
            <person name="Mortensen U.H."/>
            <person name="Larsen T.O."/>
            <person name="Devries R.P."/>
            <person name="Grigoriev I.V."/>
            <person name="Machida M."/>
            <person name="Baker S.E."/>
            <person name="Andersen M.R."/>
        </authorList>
    </citation>
    <scope>NUCLEOTIDE SEQUENCE [LARGE SCALE GENOMIC DNA]</scope>
    <source>
        <strain evidence="2">CBS 130015</strain>
    </source>
</reference>